<evidence type="ECO:0000256" key="1">
    <source>
        <dbReference type="SAM" id="MobiDB-lite"/>
    </source>
</evidence>
<accession>A0A6A6QXZ9</accession>
<sequence length="1266" mass="141830">MTASPEVASASLEHEHTHLEDEEILTDQETSSEDESDDESLLELFDYGENLRGDLCEALDAINHAGEFAAFGTAFNPVNPGLHVPGIGKIRLPLDDEDFRNQGVSESVTGPKTLFKNCENAWNTFSFQNPSWEAFRLEICTKIFKAMELQSGDCRATLLSCSTETSTEHPSQSDDSIATVVFCLPSEHVGGEITLTHDGHTKQFATDQTSSFDLSYFAWYSDVDVQVISCNTAERYVSLTFPTQIEPVTSGRRVFLVYSLYQNVHPIQTAFSLGAEKRALLTVMDHWRKYLEAGADADEAYLSYVLDSGQAVDADKLRLDSLAGLDAARVRCLEPICEETGYRLLLAHLEREVTGSCEPRESYEYGYGRYGRHRYWEPDSEDDDEVHEMIEEIDETMKLTRVVELDGTEVAHGVHVFGEELAQDFPFEYKDVDEEINYDEDRCTHVWRTQVALLIEESAYVPFILKRGNLSFDQKRDWLSRTIVAEHSDAFQLCKVVLEPAFNAITKCRANIATVTGLRHSDLESIISFALKEDEYDIFARASACLWQPVSEQCVMNIKSSILRSGFEPHLKALKETIQSVRHARTTIQASVTIYENCLRLLSGPTLPDKTKWQRDNLQTLFFRGGNLEASDAEHILSTTVEQGPNFLIESIIGILRDPQVKQEFVESYLSAMAKSVEKNVIQPPIAANLLQQIFPVAKTRAQTSIAAIRLIQLCISAGKGQAIPSDQLADFITALLPEATRPPWTQANLSDLFQSLRRSEKHGDLPSQFFVDFVRGFAELPQIGYILSHGPVLLEFLVQLRNSASENLVSNGLFDDLCQQVVERFVPQMEQYTLVMPILQRLFEAKVTEQLESDLVTHFVERTLPELPNSNDPSLLLAFGHLVYHAATQMQCTQAASTQTFRVIFPNIIGSVTLRHPNSQETQHKRQKTHESSSDRPNLPLDREGEELAKDVECYAASGLNEETVHMLDKIRNEASLVAISAFESRGIPFLKLLARSQYFREGDIAPAFNDMTRNLLTFYIRQKTTSEPLRTPDLDMRLAHSCGCQDCRDLDIFVANAQKTVEEFSRITAVRNHLEKRILAGFEVSLRKGRAPFTLIIQKKEARWKAAHDKWSKDRESTRRVISQLPRTEMQGVLGERFNELYDLEAPVRPAFSSTPTGVTPKSGVAYETAARNPMDSTSSSASYLAGSARPATTFSATNPHLAGRILPPPVTSRLAPSWAPAQPHPTVPLSSRPNPLGAYPDHGNVRAGQKRSAEVMIVDLTGD</sequence>
<dbReference type="EMBL" id="MU004186">
    <property type="protein sequence ID" value="KAF2497335.1"/>
    <property type="molecule type" value="Genomic_DNA"/>
</dbReference>
<keyword evidence="3" id="KW-1185">Reference proteome</keyword>
<feature type="region of interest" description="Disordered" evidence="1">
    <location>
        <begin position="916"/>
        <end position="943"/>
    </location>
</feature>
<dbReference type="OrthoDB" id="27483at2759"/>
<dbReference type="Proteomes" id="UP000799750">
    <property type="component" value="Unassembled WGS sequence"/>
</dbReference>
<dbReference type="PANTHER" id="PTHR33099">
    <property type="entry name" value="FE2OG DIOXYGENASE DOMAIN-CONTAINING PROTEIN"/>
    <property type="match status" value="1"/>
</dbReference>
<name>A0A6A6QXZ9_9PEZI</name>
<proteinExistence type="predicted"/>
<reference evidence="2" key="1">
    <citation type="journal article" date="2020" name="Stud. Mycol.">
        <title>101 Dothideomycetes genomes: a test case for predicting lifestyles and emergence of pathogens.</title>
        <authorList>
            <person name="Haridas S."/>
            <person name="Albert R."/>
            <person name="Binder M."/>
            <person name="Bloem J."/>
            <person name="Labutti K."/>
            <person name="Salamov A."/>
            <person name="Andreopoulos B."/>
            <person name="Baker S."/>
            <person name="Barry K."/>
            <person name="Bills G."/>
            <person name="Bluhm B."/>
            <person name="Cannon C."/>
            <person name="Castanera R."/>
            <person name="Culley D."/>
            <person name="Daum C."/>
            <person name="Ezra D."/>
            <person name="Gonzalez J."/>
            <person name="Henrissat B."/>
            <person name="Kuo A."/>
            <person name="Liang C."/>
            <person name="Lipzen A."/>
            <person name="Lutzoni F."/>
            <person name="Magnuson J."/>
            <person name="Mondo S."/>
            <person name="Nolan M."/>
            <person name="Ohm R."/>
            <person name="Pangilinan J."/>
            <person name="Park H.-J."/>
            <person name="Ramirez L."/>
            <person name="Alfaro M."/>
            <person name="Sun H."/>
            <person name="Tritt A."/>
            <person name="Yoshinaga Y."/>
            <person name="Zwiers L.-H."/>
            <person name="Turgeon B."/>
            <person name="Goodwin S."/>
            <person name="Spatafora J."/>
            <person name="Crous P."/>
            <person name="Grigoriev I."/>
        </authorList>
    </citation>
    <scope>NUCLEOTIDE SEQUENCE</scope>
    <source>
        <strain evidence="2">CBS 269.34</strain>
    </source>
</reference>
<dbReference type="PANTHER" id="PTHR33099:SF7">
    <property type="entry name" value="MYND-TYPE DOMAIN-CONTAINING PROTEIN"/>
    <property type="match status" value="1"/>
</dbReference>
<organism evidence="2 3">
    <name type="scientific">Lophium mytilinum</name>
    <dbReference type="NCBI Taxonomy" id="390894"/>
    <lineage>
        <taxon>Eukaryota</taxon>
        <taxon>Fungi</taxon>
        <taxon>Dikarya</taxon>
        <taxon>Ascomycota</taxon>
        <taxon>Pezizomycotina</taxon>
        <taxon>Dothideomycetes</taxon>
        <taxon>Pleosporomycetidae</taxon>
        <taxon>Mytilinidiales</taxon>
        <taxon>Mytilinidiaceae</taxon>
        <taxon>Lophium</taxon>
    </lineage>
</organism>
<evidence type="ECO:0000313" key="3">
    <source>
        <dbReference type="Proteomes" id="UP000799750"/>
    </source>
</evidence>
<evidence type="ECO:0000313" key="2">
    <source>
        <dbReference type="EMBL" id="KAF2497335.1"/>
    </source>
</evidence>
<gene>
    <name evidence="2" type="ORF">BU16DRAFT_525030</name>
</gene>
<protein>
    <submittedName>
        <fullName evidence="2">Uncharacterized protein</fullName>
    </submittedName>
</protein>
<feature type="region of interest" description="Disordered" evidence="1">
    <location>
        <begin position="1216"/>
        <end position="1253"/>
    </location>
</feature>
<feature type="compositionally biased region" description="Acidic residues" evidence="1">
    <location>
        <begin position="20"/>
        <end position="39"/>
    </location>
</feature>
<dbReference type="AlphaFoldDB" id="A0A6A6QXZ9"/>
<feature type="region of interest" description="Disordered" evidence="1">
    <location>
        <begin position="1"/>
        <end position="39"/>
    </location>
</feature>